<dbReference type="Proteomes" id="UP001565200">
    <property type="component" value="Unassembled WGS sequence"/>
</dbReference>
<evidence type="ECO:0000313" key="2">
    <source>
        <dbReference type="EMBL" id="MEY8244042.1"/>
    </source>
</evidence>
<keyword evidence="1" id="KW-1133">Transmembrane helix</keyword>
<name>A0ABV4CWH1_9BACT</name>
<sequence length="77" mass="9010">MSNEGNENKGARTARTIFGIFMIIIYVGMGVLLLINFFKWESGPWEWLRWAGGILFIVYGFWRAYRQFKGIDRNIGD</sequence>
<feature type="transmembrane region" description="Helical" evidence="1">
    <location>
        <begin position="16"/>
        <end position="35"/>
    </location>
</feature>
<protein>
    <submittedName>
        <fullName evidence="2">Uncharacterized protein</fullName>
    </submittedName>
</protein>
<keyword evidence="1" id="KW-0812">Transmembrane</keyword>
<proteinExistence type="predicted"/>
<gene>
    <name evidence="2" type="ORF">AAK873_00245</name>
</gene>
<evidence type="ECO:0000256" key="1">
    <source>
        <dbReference type="SAM" id="Phobius"/>
    </source>
</evidence>
<feature type="transmembrane region" description="Helical" evidence="1">
    <location>
        <begin position="47"/>
        <end position="65"/>
    </location>
</feature>
<dbReference type="RefSeq" id="WP_147438673.1">
    <property type="nucleotide sequence ID" value="NZ_JBCLPP010000001.1"/>
</dbReference>
<reference evidence="2 3" key="1">
    <citation type="submission" date="2024-03" db="EMBL/GenBank/DDBJ databases">
        <title>Mouse gut bacterial collection (mGBC) of GemPharmatech.</title>
        <authorList>
            <person name="He Y."/>
            <person name="Dong L."/>
            <person name="Wu D."/>
            <person name="Gao X."/>
            <person name="Lin Z."/>
        </authorList>
    </citation>
    <scope>NUCLEOTIDE SEQUENCE [LARGE SCALE GENOMIC DNA]</scope>
    <source>
        <strain evidence="2 3">54-13</strain>
    </source>
</reference>
<comment type="caution">
    <text evidence="2">The sequence shown here is derived from an EMBL/GenBank/DDBJ whole genome shotgun (WGS) entry which is preliminary data.</text>
</comment>
<keyword evidence="3" id="KW-1185">Reference proteome</keyword>
<accession>A0ABV4CWH1</accession>
<evidence type="ECO:0000313" key="3">
    <source>
        <dbReference type="Proteomes" id="UP001565200"/>
    </source>
</evidence>
<organism evidence="2 3">
    <name type="scientific">Heminiphilus faecis</name>
    <dbReference type="NCBI Taxonomy" id="2601703"/>
    <lineage>
        <taxon>Bacteria</taxon>
        <taxon>Pseudomonadati</taxon>
        <taxon>Bacteroidota</taxon>
        <taxon>Bacteroidia</taxon>
        <taxon>Bacteroidales</taxon>
        <taxon>Muribaculaceae</taxon>
        <taxon>Heminiphilus</taxon>
    </lineage>
</organism>
<keyword evidence="1" id="KW-0472">Membrane</keyword>
<dbReference type="EMBL" id="JBCLPP010000001">
    <property type="protein sequence ID" value="MEY8244042.1"/>
    <property type="molecule type" value="Genomic_DNA"/>
</dbReference>